<gene>
    <name evidence="1" type="ORF">DES35_10484</name>
</gene>
<dbReference type="EMBL" id="QPJS01000004">
    <property type="protein sequence ID" value="RCX02324.1"/>
    <property type="molecule type" value="Genomic_DNA"/>
</dbReference>
<protein>
    <submittedName>
        <fullName evidence="1">Uncharacterized protein</fullName>
    </submittedName>
</protein>
<evidence type="ECO:0000313" key="1">
    <source>
        <dbReference type="EMBL" id="RCX02324.1"/>
    </source>
</evidence>
<dbReference type="RefSeq" id="WP_037361255.1">
    <property type="nucleotide sequence ID" value="NZ_BHZF01000006.1"/>
</dbReference>
<accession>A0A369A4E6</accession>
<name>A0A369A4E6_9FLAO</name>
<proteinExistence type="predicted"/>
<comment type="caution">
    <text evidence="1">The sequence shown here is derived from an EMBL/GenBank/DDBJ whole genome shotgun (WGS) entry which is preliminary data.</text>
</comment>
<dbReference type="AlphaFoldDB" id="A0A369A4E6"/>
<sequence length="170" mass="19210">MKKNLKFVYATLQLIFLMVIVVSCIRDNQEAETEFSVRVYAEGPLYEGSNTATGIWQVNLGELFPEHDLRNNTIKSARIESVVIEYAPEFPVKNLKVELTGRNVDMQKIAFANNIPQGETKPALIVANEQKKIEKFLALDQVTVVADVDLAEDLDDDFSALVKFKLIINY</sequence>
<dbReference type="Proteomes" id="UP000253517">
    <property type="component" value="Unassembled WGS sequence"/>
</dbReference>
<reference evidence="1 2" key="1">
    <citation type="submission" date="2018-07" db="EMBL/GenBank/DDBJ databases">
        <title>Genomic Encyclopedia of Type Strains, Phase IV (KMG-IV): sequencing the most valuable type-strain genomes for metagenomic binning, comparative biology and taxonomic classification.</title>
        <authorList>
            <person name="Goeker M."/>
        </authorList>
    </citation>
    <scope>NUCLEOTIDE SEQUENCE [LARGE SCALE GENOMIC DNA]</scope>
    <source>
        <strain evidence="1 2">DSM 21410</strain>
    </source>
</reference>
<evidence type="ECO:0000313" key="2">
    <source>
        <dbReference type="Proteomes" id="UP000253517"/>
    </source>
</evidence>
<keyword evidence="2" id="KW-1185">Reference proteome</keyword>
<organism evidence="1 2">
    <name type="scientific">Schleiferia thermophila</name>
    <dbReference type="NCBI Taxonomy" id="884107"/>
    <lineage>
        <taxon>Bacteria</taxon>
        <taxon>Pseudomonadati</taxon>
        <taxon>Bacteroidota</taxon>
        <taxon>Flavobacteriia</taxon>
        <taxon>Flavobacteriales</taxon>
        <taxon>Schleiferiaceae</taxon>
        <taxon>Schleiferia</taxon>
    </lineage>
</organism>
<dbReference type="PROSITE" id="PS51257">
    <property type="entry name" value="PROKAR_LIPOPROTEIN"/>
    <property type="match status" value="1"/>
</dbReference>